<sequence length="448" mass="48377">MRAAAVGRQNNSAKFPEEHRQPVRPTPVDALTARRLNLALPLDRNRIEAAQMAALRRTVAHARANSPWYRQHLDIHAGDLRGREDLSHLPLLPAGELAAHADELLCVSRGDVARIMTLHTSGSTGAPKRIFFTRSDLESTLEFFREGMTALADGRDKVLVLLPFDRPDSTGDLLIRALAGGGVSASGYWPPDSGMAECVLKNGFSCVVGLPQHLLALSYGLPHGAVRTMLLCSDYAPSVLRERMENICGCETFVHYGATETGLGGGVECAAHDGCHMREADLLVEIVAPESGRPLPDGAEGEVVVTTLNRQAMPLIRYRTGDTARLTRTVCRCGGATARIYGIRGRRNLVRLDGGTLDSQTLDDALFALEGVLDYRAMLLGADGGDTLDIEMLARTEASTTECLRTLTGIPALAPMAARGRLRVSSIAAFSPSHTMKRVIADRRGRKS</sequence>
<dbReference type="InterPro" id="IPR000873">
    <property type="entry name" value="AMP-dep_synth/lig_dom"/>
</dbReference>
<keyword evidence="4" id="KW-1185">Reference proteome</keyword>
<name>A0A0X8JQP7_9BACT</name>
<evidence type="ECO:0000259" key="2">
    <source>
        <dbReference type="Pfam" id="PF00501"/>
    </source>
</evidence>
<accession>A0A0X8JQP7</accession>
<dbReference type="Gene3D" id="3.40.50.12780">
    <property type="entry name" value="N-terminal domain of ligase-like"/>
    <property type="match status" value="1"/>
</dbReference>
<dbReference type="AlphaFoldDB" id="A0A0X8JQP7"/>
<feature type="region of interest" description="Disordered" evidence="1">
    <location>
        <begin position="1"/>
        <end position="24"/>
    </location>
</feature>
<dbReference type="PANTHER" id="PTHR36932">
    <property type="entry name" value="CAPSULAR POLYSACCHARIDE BIOSYNTHESIS PROTEIN"/>
    <property type="match status" value="1"/>
</dbReference>
<dbReference type="STRING" id="888061.AXF15_08725"/>
<organism evidence="3 4">
    <name type="scientific">Desulfomicrobium orale DSM 12838</name>
    <dbReference type="NCBI Taxonomy" id="888061"/>
    <lineage>
        <taxon>Bacteria</taxon>
        <taxon>Pseudomonadati</taxon>
        <taxon>Thermodesulfobacteriota</taxon>
        <taxon>Desulfovibrionia</taxon>
        <taxon>Desulfovibrionales</taxon>
        <taxon>Desulfomicrobiaceae</taxon>
        <taxon>Desulfomicrobium</taxon>
    </lineage>
</organism>
<dbReference type="Proteomes" id="UP000063964">
    <property type="component" value="Chromosome"/>
</dbReference>
<dbReference type="Pfam" id="PF00501">
    <property type="entry name" value="AMP-binding"/>
    <property type="match status" value="1"/>
</dbReference>
<dbReference type="NCBIfam" id="NF045666">
    <property type="entry name" value="DVU1553_fam_AMP"/>
    <property type="match status" value="1"/>
</dbReference>
<dbReference type="KEGG" id="doa:AXF15_08725"/>
<protein>
    <recommendedName>
        <fullName evidence="2">AMP-dependent synthetase/ligase domain-containing protein</fullName>
    </recommendedName>
</protein>
<evidence type="ECO:0000313" key="3">
    <source>
        <dbReference type="EMBL" id="AMD93174.1"/>
    </source>
</evidence>
<dbReference type="SUPFAM" id="SSF56801">
    <property type="entry name" value="Acetyl-CoA synthetase-like"/>
    <property type="match status" value="1"/>
</dbReference>
<reference evidence="4" key="1">
    <citation type="submission" date="2016-02" db="EMBL/GenBank/DDBJ databases">
        <authorList>
            <person name="Holder M.E."/>
            <person name="Ajami N.J."/>
            <person name="Petrosino J.F."/>
        </authorList>
    </citation>
    <scope>NUCLEOTIDE SEQUENCE [LARGE SCALE GENOMIC DNA]</scope>
    <source>
        <strain evidence="4">DSM 12838</strain>
    </source>
</reference>
<dbReference type="InterPro" id="IPR042099">
    <property type="entry name" value="ANL_N_sf"/>
</dbReference>
<dbReference type="InterPro" id="IPR053158">
    <property type="entry name" value="CapK_Type1_Caps_Biosynth"/>
</dbReference>
<dbReference type="EMBL" id="CP014230">
    <property type="protein sequence ID" value="AMD93174.1"/>
    <property type="molecule type" value="Genomic_DNA"/>
</dbReference>
<proteinExistence type="predicted"/>
<feature type="domain" description="AMP-dependent synthetase/ligase" evidence="2">
    <location>
        <begin position="117"/>
        <end position="306"/>
    </location>
</feature>
<dbReference type="PANTHER" id="PTHR36932:SF1">
    <property type="entry name" value="CAPSULAR POLYSACCHARIDE BIOSYNTHESIS PROTEIN"/>
    <property type="match status" value="1"/>
</dbReference>
<gene>
    <name evidence="3" type="ORF">AXF15_08725</name>
</gene>
<evidence type="ECO:0000313" key="4">
    <source>
        <dbReference type="Proteomes" id="UP000063964"/>
    </source>
</evidence>
<evidence type="ECO:0000256" key="1">
    <source>
        <dbReference type="SAM" id="MobiDB-lite"/>
    </source>
</evidence>